<comment type="caution">
    <text evidence="7">The sequence shown here is derived from an EMBL/GenBank/DDBJ whole genome shotgun (WGS) entry which is preliminary data.</text>
</comment>
<sequence>MLPYELKVLEELVSINTDSNKKCGYAECASLISDRMREVGLKVEVFDPVALTGDGKKRPNVVGTLDLGAESTLGLLTHYDVVPPGEGWKRDPFRLTIEGDRAYGRGSADDKSAIAASLGALSRIGEKGKYNVKLIASPDEEVGGRWGIGYVINDLNLRLDCGVVVDAMPDMVCVGASGIVQGEVLVRGIQGHAGYPHRSDNPIPKLASLIREFENFARFRERKLSNIDAPPGSPNKKLWGRFSFTIIGGGEKENIIPSNAWARFDMRVLPDEPLEEAKLELINFFNRSRENLNIEAELRIMLEDKGFLTPPEHPFVKTFLNATASVFGAPLPLGASLGGDDGKFLASKGIPVVSYGAIAEDSHFHGTDEFVYIRDLMHLRDVLVKLIS</sequence>
<gene>
    <name evidence="7" type="ORF">Metus_1617</name>
</gene>
<dbReference type="AlphaFoldDB" id="A0A444L599"/>
<dbReference type="PANTHER" id="PTHR43808">
    <property type="entry name" value="ACETYLORNITHINE DEACETYLASE"/>
    <property type="match status" value="1"/>
</dbReference>
<evidence type="ECO:0000256" key="2">
    <source>
        <dbReference type="ARBA" id="ARBA00006247"/>
    </source>
</evidence>
<dbReference type="Gene3D" id="3.30.70.360">
    <property type="match status" value="1"/>
</dbReference>
<dbReference type="InterPro" id="IPR050072">
    <property type="entry name" value="Peptidase_M20A"/>
</dbReference>
<dbReference type="Proteomes" id="UP000288215">
    <property type="component" value="Unassembled WGS sequence"/>
</dbReference>
<keyword evidence="5" id="KW-0862">Zinc</keyword>
<evidence type="ECO:0000256" key="4">
    <source>
        <dbReference type="ARBA" id="ARBA00022801"/>
    </source>
</evidence>
<dbReference type="Pfam" id="PF01546">
    <property type="entry name" value="Peptidase_M20"/>
    <property type="match status" value="1"/>
</dbReference>
<accession>A0A444L599</accession>
<proteinExistence type="inferred from homology"/>
<organism evidence="7 8">
    <name type="scientific">Methanosuratincola subterraneus</name>
    <dbReference type="NCBI Taxonomy" id="2593994"/>
    <lineage>
        <taxon>Archaea</taxon>
        <taxon>Thermoproteota</taxon>
        <taxon>Methanosuratincolia</taxon>
        <taxon>Candidatus Methanomethylicales</taxon>
        <taxon>Candidatus Methanomethylicaceae</taxon>
        <taxon>Candidatus Methanosuratincola (ex Vanwonterghem et al. 2016)</taxon>
    </lineage>
</organism>
<name>A0A444L599_METS7</name>
<dbReference type="SUPFAM" id="SSF53187">
    <property type="entry name" value="Zn-dependent exopeptidases"/>
    <property type="match status" value="1"/>
</dbReference>
<evidence type="ECO:0000313" key="7">
    <source>
        <dbReference type="EMBL" id="RWX72758.1"/>
    </source>
</evidence>
<comment type="similarity">
    <text evidence="2">Belongs to the peptidase M20A family.</text>
</comment>
<dbReference type="InterPro" id="IPR001261">
    <property type="entry name" value="ArgE/DapE_CS"/>
</dbReference>
<dbReference type="PANTHER" id="PTHR43808:SF8">
    <property type="entry name" value="PEPTIDASE M20 DIMERISATION DOMAIN-CONTAINING PROTEIN"/>
    <property type="match status" value="1"/>
</dbReference>
<protein>
    <recommendedName>
        <fullName evidence="6">Peptidase M20 dimerisation domain-containing protein</fullName>
    </recommendedName>
</protein>
<dbReference type="SUPFAM" id="SSF55031">
    <property type="entry name" value="Bacterial exopeptidase dimerisation domain"/>
    <property type="match status" value="1"/>
</dbReference>
<evidence type="ECO:0000259" key="6">
    <source>
        <dbReference type="Pfam" id="PF07687"/>
    </source>
</evidence>
<dbReference type="Gene3D" id="3.40.630.10">
    <property type="entry name" value="Zn peptidases"/>
    <property type="match status" value="2"/>
</dbReference>
<dbReference type="InterPro" id="IPR011650">
    <property type="entry name" value="Peptidase_M20_dimer"/>
</dbReference>
<feature type="domain" description="Peptidase M20 dimerisation" evidence="6">
    <location>
        <begin position="175"/>
        <end position="286"/>
    </location>
</feature>
<keyword evidence="3" id="KW-0479">Metal-binding</keyword>
<evidence type="ECO:0000256" key="5">
    <source>
        <dbReference type="ARBA" id="ARBA00022833"/>
    </source>
</evidence>
<dbReference type="EMBL" id="RXGA01000004">
    <property type="protein sequence ID" value="RWX72758.1"/>
    <property type="molecule type" value="Genomic_DNA"/>
</dbReference>
<evidence type="ECO:0000256" key="1">
    <source>
        <dbReference type="ARBA" id="ARBA00001947"/>
    </source>
</evidence>
<comment type="cofactor">
    <cofactor evidence="1">
        <name>Zn(2+)</name>
        <dbReference type="ChEBI" id="CHEBI:29105"/>
    </cofactor>
</comment>
<evidence type="ECO:0000313" key="8">
    <source>
        <dbReference type="Proteomes" id="UP000288215"/>
    </source>
</evidence>
<reference evidence="7 8" key="1">
    <citation type="submission" date="2018-12" db="EMBL/GenBank/DDBJ databases">
        <title>The complete genome of the methanogenic archaea of the candidate phylum Verstraetearchaeota, obtained from the metagenome of underground thermal water.</title>
        <authorList>
            <person name="Kadnikov V.V."/>
            <person name="Mardanov A.V."/>
            <person name="Beletsky A.V."/>
            <person name="Karnachuk O.V."/>
            <person name="Ravin N.V."/>
        </authorList>
    </citation>
    <scope>NUCLEOTIDE SEQUENCE [LARGE SCALE GENOMIC DNA]</scope>
    <source>
        <strain evidence="7">Ch88</strain>
    </source>
</reference>
<evidence type="ECO:0000256" key="3">
    <source>
        <dbReference type="ARBA" id="ARBA00022723"/>
    </source>
</evidence>
<dbReference type="GO" id="GO:0046872">
    <property type="term" value="F:metal ion binding"/>
    <property type="evidence" value="ECO:0007669"/>
    <property type="project" value="UniProtKB-KW"/>
</dbReference>
<dbReference type="InterPro" id="IPR036264">
    <property type="entry name" value="Bact_exopeptidase_dim_dom"/>
</dbReference>
<dbReference type="GO" id="GO:0016787">
    <property type="term" value="F:hydrolase activity"/>
    <property type="evidence" value="ECO:0007669"/>
    <property type="project" value="UniProtKB-KW"/>
</dbReference>
<dbReference type="InterPro" id="IPR002933">
    <property type="entry name" value="Peptidase_M20"/>
</dbReference>
<dbReference type="Pfam" id="PF07687">
    <property type="entry name" value="M20_dimer"/>
    <property type="match status" value="1"/>
</dbReference>
<dbReference type="PROSITE" id="PS00759">
    <property type="entry name" value="ARGE_DAPE_CPG2_2"/>
    <property type="match status" value="1"/>
</dbReference>
<keyword evidence="4" id="KW-0378">Hydrolase</keyword>